<feature type="chain" id="PRO_5043752796" evidence="1">
    <location>
        <begin position="19"/>
        <end position="95"/>
    </location>
</feature>
<organism evidence="2 3">
    <name type="scientific">Caerostris darwini</name>
    <dbReference type="NCBI Taxonomy" id="1538125"/>
    <lineage>
        <taxon>Eukaryota</taxon>
        <taxon>Metazoa</taxon>
        <taxon>Ecdysozoa</taxon>
        <taxon>Arthropoda</taxon>
        <taxon>Chelicerata</taxon>
        <taxon>Arachnida</taxon>
        <taxon>Araneae</taxon>
        <taxon>Araneomorphae</taxon>
        <taxon>Entelegynae</taxon>
        <taxon>Araneoidea</taxon>
        <taxon>Araneidae</taxon>
        <taxon>Caerostris</taxon>
    </lineage>
</organism>
<evidence type="ECO:0000256" key="1">
    <source>
        <dbReference type="SAM" id="SignalP"/>
    </source>
</evidence>
<gene>
    <name evidence="2" type="ORF">CDAR_67431</name>
</gene>
<comment type="caution">
    <text evidence="2">The sequence shown here is derived from an EMBL/GenBank/DDBJ whole genome shotgun (WGS) entry which is preliminary data.</text>
</comment>
<feature type="signal peptide" evidence="1">
    <location>
        <begin position="1"/>
        <end position="18"/>
    </location>
</feature>
<name>A0AAV4U8D3_9ARAC</name>
<evidence type="ECO:0000313" key="2">
    <source>
        <dbReference type="EMBL" id="GIY54029.1"/>
    </source>
</evidence>
<reference evidence="2 3" key="1">
    <citation type="submission" date="2021-06" db="EMBL/GenBank/DDBJ databases">
        <title>Caerostris darwini draft genome.</title>
        <authorList>
            <person name="Kono N."/>
            <person name="Arakawa K."/>
        </authorList>
    </citation>
    <scope>NUCLEOTIDE SEQUENCE [LARGE SCALE GENOMIC DNA]</scope>
</reference>
<dbReference type="EMBL" id="BPLQ01010857">
    <property type="protein sequence ID" value="GIY54029.1"/>
    <property type="molecule type" value="Genomic_DNA"/>
</dbReference>
<keyword evidence="1" id="KW-0732">Signal</keyword>
<accession>A0AAV4U8D3</accession>
<dbReference type="AlphaFoldDB" id="A0AAV4U8D3"/>
<keyword evidence="3" id="KW-1185">Reference proteome</keyword>
<protein>
    <submittedName>
        <fullName evidence="2">Uncharacterized protein</fullName>
    </submittedName>
</protein>
<evidence type="ECO:0000313" key="3">
    <source>
        <dbReference type="Proteomes" id="UP001054837"/>
    </source>
</evidence>
<proteinExistence type="predicted"/>
<sequence length="95" mass="10692">MNSFVVILLLVSLSVANSHNIMSIFPTCDEFSQLMSEKFKELRDNGEITRDSCQGSRAECMKLNMEKVRCEIDAEPSEECMAEVETFMKGGICSK</sequence>
<dbReference type="Proteomes" id="UP001054837">
    <property type="component" value="Unassembled WGS sequence"/>
</dbReference>